<gene>
    <name evidence="2" type="ORF">K503DRAFT_343916</name>
</gene>
<dbReference type="OrthoDB" id="2657661at2759"/>
<proteinExistence type="predicted"/>
<dbReference type="AlphaFoldDB" id="A0A1B7MTD0"/>
<dbReference type="Proteomes" id="UP000092154">
    <property type="component" value="Unassembled WGS sequence"/>
</dbReference>
<dbReference type="STRING" id="1314800.A0A1B7MTD0"/>
<evidence type="ECO:0008006" key="4">
    <source>
        <dbReference type="Google" id="ProtNLM"/>
    </source>
</evidence>
<accession>A0A1B7MTD0</accession>
<dbReference type="InParanoid" id="A0A1B7MTD0"/>
<evidence type="ECO:0000313" key="2">
    <source>
        <dbReference type="EMBL" id="OAX35807.1"/>
    </source>
</evidence>
<name>A0A1B7MTD0_9AGAM</name>
<dbReference type="EMBL" id="KV448465">
    <property type="protein sequence ID" value="OAX35807.1"/>
    <property type="molecule type" value="Genomic_DNA"/>
</dbReference>
<organism evidence="2 3">
    <name type="scientific">Rhizopogon vinicolor AM-OR11-026</name>
    <dbReference type="NCBI Taxonomy" id="1314800"/>
    <lineage>
        <taxon>Eukaryota</taxon>
        <taxon>Fungi</taxon>
        <taxon>Dikarya</taxon>
        <taxon>Basidiomycota</taxon>
        <taxon>Agaricomycotina</taxon>
        <taxon>Agaricomycetes</taxon>
        <taxon>Agaricomycetidae</taxon>
        <taxon>Boletales</taxon>
        <taxon>Suillineae</taxon>
        <taxon>Rhizopogonaceae</taxon>
        <taxon>Rhizopogon</taxon>
    </lineage>
</organism>
<reference evidence="2 3" key="1">
    <citation type="submission" date="2016-06" db="EMBL/GenBank/DDBJ databases">
        <title>Comparative genomics of the ectomycorrhizal sister species Rhizopogon vinicolor and Rhizopogon vesiculosus (Basidiomycota: Boletales) reveals a divergence of the mating type B locus.</title>
        <authorList>
            <consortium name="DOE Joint Genome Institute"/>
            <person name="Mujic A.B."/>
            <person name="Kuo A."/>
            <person name="Tritt A."/>
            <person name="Lipzen A."/>
            <person name="Chen C."/>
            <person name="Johnson J."/>
            <person name="Sharma A."/>
            <person name="Barry K."/>
            <person name="Grigoriev I.V."/>
            <person name="Spatafora J.W."/>
        </authorList>
    </citation>
    <scope>NUCLEOTIDE SEQUENCE [LARGE SCALE GENOMIC DNA]</scope>
    <source>
        <strain evidence="2 3">AM-OR11-026</strain>
    </source>
</reference>
<evidence type="ECO:0000256" key="1">
    <source>
        <dbReference type="SAM" id="MobiDB-lite"/>
    </source>
</evidence>
<feature type="compositionally biased region" description="Basic and acidic residues" evidence="1">
    <location>
        <begin position="18"/>
        <end position="28"/>
    </location>
</feature>
<sequence>MGPVHSRPVSVRGSFADLHSDPGIDRRYHVTAPPDSNEQPGPGVVEYEGPPIGAMVADGVKRYEKCIPRNDDASDTTVPAMTIAFPVHNHTVPPGWITVVHPEGSRYFVNPEKRTFTEINVCNEEMCEDVKYYMKYLLDELESELKRKGSLFDMKQVDLVLELKQAPDGISAICLYYFANHRDRCLFWLDEFDAKKVLSDCKGITNISHKGLAIQAQYWRHWDYFPNLCPVAQTLVDEVKNMLVHAKCDHLTSKQSSAAYDVNELRDYLDIVTRITVCPTANQSMEQCHVAIVIGRIMNTFSHNAFINFHGENCARLSFEQTVYGWAYIRSWWMVVFTAVLFLEPETQVQELHKIFADKITRTSRWNVFSSKLKSQLQESNILASLPFQCCVLAAINVKPVNRLAQRQRCVPRFE</sequence>
<feature type="region of interest" description="Disordered" evidence="1">
    <location>
        <begin position="1"/>
        <end position="44"/>
    </location>
</feature>
<keyword evidence="3" id="KW-1185">Reference proteome</keyword>
<protein>
    <recommendedName>
        <fullName evidence="4">WW domain-containing protein</fullName>
    </recommendedName>
</protein>
<evidence type="ECO:0000313" key="3">
    <source>
        <dbReference type="Proteomes" id="UP000092154"/>
    </source>
</evidence>